<dbReference type="InterPro" id="IPR045180">
    <property type="entry name" value="La_dom_prot"/>
</dbReference>
<dbReference type="InterPro" id="IPR006630">
    <property type="entry name" value="La_HTH"/>
</dbReference>
<keyword evidence="6" id="KW-0007">Acetylation</keyword>
<reference evidence="11" key="2">
    <citation type="journal article" date="2013" name="Nat. Commun.">
        <title>Genome of the Chinese tree shrew.</title>
        <authorList>
            <person name="Fan Y."/>
            <person name="Huang Z.Y."/>
            <person name="Cao C.C."/>
            <person name="Chen C.S."/>
            <person name="Chen Y.X."/>
            <person name="Fan D.D."/>
            <person name="He J."/>
            <person name="Hou H.L."/>
            <person name="Hu L."/>
            <person name="Hu X.T."/>
            <person name="Jiang X.T."/>
            <person name="Lai R."/>
            <person name="Lang Y.S."/>
            <person name="Liang B."/>
            <person name="Liao S.G."/>
            <person name="Mu D."/>
            <person name="Ma Y.Y."/>
            <person name="Niu Y.Y."/>
            <person name="Sun X.Q."/>
            <person name="Xia J.Q."/>
            <person name="Xiao J."/>
            <person name="Xiong Z.Q."/>
            <person name="Xu L."/>
            <person name="Yang L."/>
            <person name="Zhang Y."/>
            <person name="Zhao W."/>
            <person name="Zhao X.D."/>
            <person name="Zheng Y.T."/>
            <person name="Zhou J.M."/>
            <person name="Zhu Y.B."/>
            <person name="Zhang G.J."/>
            <person name="Wang J."/>
            <person name="Yao Y.G."/>
        </authorList>
    </citation>
    <scope>NUCLEOTIDE SEQUENCE [LARGE SCALE GENOMIC DNA]</scope>
</reference>
<dbReference type="PROSITE" id="PS50961">
    <property type="entry name" value="HTH_LA"/>
    <property type="match status" value="1"/>
</dbReference>
<dbReference type="SMART" id="SM00715">
    <property type="entry name" value="LA"/>
    <property type="match status" value="1"/>
</dbReference>
<comment type="subcellular location">
    <subcellularLocation>
        <location evidence="1">Cytoplasm</location>
        <location evidence="1">Cytosol</location>
    </subcellularLocation>
</comment>
<dbReference type="InterPro" id="IPR036388">
    <property type="entry name" value="WH-like_DNA-bd_sf"/>
</dbReference>
<accession>L9L9T9</accession>
<dbReference type="InterPro" id="IPR034900">
    <property type="entry name" value="LARP4B_RRM"/>
</dbReference>
<dbReference type="PANTHER" id="PTHR22792">
    <property type="entry name" value="LUPUS LA PROTEIN-RELATED"/>
    <property type="match status" value="1"/>
</dbReference>
<dbReference type="Gene3D" id="1.10.10.10">
    <property type="entry name" value="Winged helix-like DNA-binding domain superfamily/Winged helix DNA-binding domain"/>
    <property type="match status" value="1"/>
</dbReference>
<reference evidence="11" key="1">
    <citation type="submission" date="2012-07" db="EMBL/GenBank/DDBJ databases">
        <title>Genome of the Chinese tree shrew, a rising model animal genetically related to primates.</title>
        <authorList>
            <person name="Zhang G."/>
            <person name="Fan Y."/>
            <person name="Yao Y."/>
            <person name="Huang Z."/>
        </authorList>
    </citation>
    <scope>NUCLEOTIDE SEQUENCE [LARGE SCALE GENOMIC DNA]</scope>
</reference>
<feature type="compositionally biased region" description="Basic and acidic residues" evidence="8">
    <location>
        <begin position="1668"/>
        <end position="1685"/>
    </location>
</feature>
<dbReference type="GO" id="GO:0005829">
    <property type="term" value="C:cytosol"/>
    <property type="evidence" value="ECO:0007669"/>
    <property type="project" value="UniProtKB-SubCell"/>
</dbReference>
<feature type="region of interest" description="Disordered" evidence="8">
    <location>
        <begin position="1436"/>
        <end position="1528"/>
    </location>
</feature>
<feature type="compositionally biased region" description="Polar residues" evidence="8">
    <location>
        <begin position="1717"/>
        <end position="1726"/>
    </location>
</feature>
<dbReference type="InterPro" id="IPR058699">
    <property type="entry name" value="RRM_LARP4/4B"/>
</dbReference>
<name>L9L9T9_TUPCH</name>
<evidence type="ECO:0000256" key="8">
    <source>
        <dbReference type="SAM" id="MobiDB-lite"/>
    </source>
</evidence>
<protein>
    <submittedName>
        <fullName evidence="10">La-related protein 4B</fullName>
    </submittedName>
</protein>
<dbReference type="InParanoid" id="L9L9T9"/>
<proteinExistence type="predicted"/>
<gene>
    <name evidence="10" type="ORF">TREES_T100002471</name>
</gene>
<dbReference type="FunFam" id="1.10.10.10:FF:000144">
    <property type="entry name" value="la-related protein 4 isoform X2"/>
    <property type="match status" value="1"/>
</dbReference>
<evidence type="ECO:0000313" key="11">
    <source>
        <dbReference type="Proteomes" id="UP000011518"/>
    </source>
</evidence>
<dbReference type="GO" id="GO:0045727">
    <property type="term" value="P:positive regulation of translation"/>
    <property type="evidence" value="ECO:0007669"/>
    <property type="project" value="TreeGrafter"/>
</dbReference>
<keyword evidence="2" id="KW-0488">Methylation</keyword>
<feature type="region of interest" description="Disordered" evidence="8">
    <location>
        <begin position="1588"/>
        <end position="1611"/>
    </location>
</feature>
<evidence type="ECO:0000256" key="1">
    <source>
        <dbReference type="ARBA" id="ARBA00004514"/>
    </source>
</evidence>
<dbReference type="Proteomes" id="UP000011518">
    <property type="component" value="Unassembled WGS sequence"/>
</dbReference>
<feature type="region of interest" description="Disordered" evidence="8">
    <location>
        <begin position="1123"/>
        <end position="1145"/>
    </location>
</feature>
<evidence type="ECO:0000256" key="7">
    <source>
        <dbReference type="PROSITE-ProRule" id="PRU00332"/>
    </source>
</evidence>
<feature type="region of interest" description="Disordered" evidence="8">
    <location>
        <begin position="273"/>
        <end position="307"/>
    </location>
</feature>
<dbReference type="SUPFAM" id="SSF46785">
    <property type="entry name" value="Winged helix' DNA-binding domain"/>
    <property type="match status" value="1"/>
</dbReference>
<feature type="region of interest" description="Disordered" evidence="8">
    <location>
        <begin position="1628"/>
        <end position="1726"/>
    </location>
</feature>
<dbReference type="InterPro" id="IPR036390">
    <property type="entry name" value="WH_DNA-bd_sf"/>
</dbReference>
<keyword evidence="5 7" id="KW-0694">RNA-binding</keyword>
<feature type="domain" description="HTH La-type RNA-binding" evidence="9">
    <location>
        <begin position="1138"/>
        <end position="1227"/>
    </location>
</feature>
<evidence type="ECO:0000259" key="9">
    <source>
        <dbReference type="PROSITE" id="PS50961"/>
    </source>
</evidence>
<feature type="compositionally biased region" description="Basic residues" evidence="8">
    <location>
        <begin position="1481"/>
        <end position="1491"/>
    </location>
</feature>
<dbReference type="eggNOG" id="KOG2591">
    <property type="taxonomic scope" value="Eukaryota"/>
</dbReference>
<evidence type="ECO:0000256" key="3">
    <source>
        <dbReference type="ARBA" id="ARBA00022490"/>
    </source>
</evidence>
<feature type="compositionally biased region" description="Polar residues" evidence="8">
    <location>
        <begin position="1387"/>
        <end position="1399"/>
    </location>
</feature>
<feature type="region of interest" description="Disordered" evidence="8">
    <location>
        <begin position="1066"/>
        <end position="1107"/>
    </location>
</feature>
<organism evidence="10 11">
    <name type="scientific">Tupaia chinensis</name>
    <name type="common">Chinese tree shrew</name>
    <name type="synonym">Tupaia belangeri chinensis</name>
    <dbReference type="NCBI Taxonomy" id="246437"/>
    <lineage>
        <taxon>Eukaryota</taxon>
        <taxon>Metazoa</taxon>
        <taxon>Chordata</taxon>
        <taxon>Craniata</taxon>
        <taxon>Vertebrata</taxon>
        <taxon>Euteleostomi</taxon>
        <taxon>Mammalia</taxon>
        <taxon>Eutheria</taxon>
        <taxon>Euarchontoglires</taxon>
        <taxon>Scandentia</taxon>
        <taxon>Tupaiidae</taxon>
        <taxon>Tupaia</taxon>
    </lineage>
</organism>
<evidence type="ECO:0000256" key="2">
    <source>
        <dbReference type="ARBA" id="ARBA00022481"/>
    </source>
</evidence>
<keyword evidence="4" id="KW-0597">Phosphoprotein</keyword>
<sequence>MGCCFSKELSSDSDTETTGLLQKSVEQKEPENKISKTLSLLFDPLEGEKLHNVGNGASRAAADINTWTRIFVRPGRKEGPRPKQSLNAISSSMCNFLTTCENLDEINKNSDIVVTEQNPKSVCDAPCVGHGSRQGCSEDDGLLPHVPVRSEQGLQEEAFVHNHPCYYLDTCKNSLIEKEIMVNVQISSFSNPLDVSNRKINNENPIVVSHKQCQNSRESEFYSICVVDPDCLNIEEELCTAMCGAAVEECHSAVTSEGMHKVEWPLDNKKECSVSPAMQGTRDLKPQQKEQSSQGMLDPNERKEVFSEKTKPWAEILTDCNSTCKADTDHLQTESSHIEAYTKFLKDNTESSASHDIGLLPGLNINIDADSPLGMCTIPEKRKSHSSGIGIQMDHSPINLRNDILFMEGNNEPKNVTVSVGQSLDSKKVEENNSVKPLKDSDFFQFVVSRPDSILPVGVDGINLSPKRFITSVSFESECLPVHSRLQEVTSNRLDNGPRPEHLLGPTLAEEQQVGDNCLEARTLPLVSKVESSLQSDNSISHQDEDRCQADLHVASRAQAYDLTLMESEIDLEGVGQRIDHLRLRFSKAVFPNDEFHGHSRSCQSNLISSTYIFTSNDEAERVIGLNGKTEGEIHMKTSFSGLHNQLSDPNKLEDTEKELLKANCRDSSEDDIENVKSESKTTCDWQTGTLEHKALPGQDVLICVSSVITENPDLESNQIGKKDEIGKVSNYKDLNAGPLLSQSLSSVVQKSELAECSSSKDHEDSLELEYISSESTKESSGAFGNSMSGMDKTKLTHKEEEERLYLEKDSINPNIINCLSPCKTNGHAYHHTERSATATVKESTLNGDTDFVGNSEVIFEKVGLCDTSDAYSCLVGVGPTQVDRYMAVPYDAPLNRAISIDSKEIVVPSCDHVLTLTEDTLNMSENPSRMDWQSFPEEFSHFLNEFSCYRMGGFTSQIFSEKLANSCIGCQVGCLWTDTIIKDAIEDEQIFSEDLLSKPHDLEIASLPLERNHYQLPVSEDGIIWRWQSRGGQLVPTTKVSELNPNAKVWGTHMLHLDASSAAETVSATWEQAPSHHTDRGQQGLDANGSGDKQHENAALPDLQDSDQTHMNTLALDHSEYESLPENSETGGNESQPEVQEDPREVLKKTLEFCLSRENLASDMYLISQMDSDQYVPITTVANLDHIKKLSTDVDLIVEVLRSLPLVQVDEKGEKVRPNQNRCIVILREISESTPVEEVEALFKGDNLPKFINCEFAYNDNWFITFETEADAQQAYKYLREEVKTFQGKPIKARIKAKAIAINTFLPKNGFRPLDMTLYTQQRYTTSFYLPPVYSPQQQFPLYSLIAPQTWSATHSYLDPPLVTPFPNTGFINGFTSPTFKPAASPLTSIRQYTPRSRNPSKSHLRHAIPSTDRGPGLLESPSIFNFTADRLINGVRSPQTRQTGQTRTRIQNPSAYAKREIGTGRVEPGSLESSPGLGRGRKNSFGYRKKREEKFTNSQTQSPTPPKPPSPSFELGLSNFPPLPGAAGNLKTEDLFENRLPSLIIGPSKERSLNVDAGTNTVSAVAPREPSVPASCAVSAAFERSPSPALLPEDPKVVEKQRDTHSVDRLPSAITTTACKSVQVNGAATELRKPSYAEICQRTSKEPPSSPLQPHKEQKPNTVSCGKEERKITEPVERYREPPALKSNPGAPKDQRRQPGRRPSPPAVGKRLNREQNTPPKSPQ</sequence>
<evidence type="ECO:0000256" key="5">
    <source>
        <dbReference type="ARBA" id="ARBA00022884"/>
    </source>
</evidence>
<dbReference type="Pfam" id="PF05383">
    <property type="entry name" value="La"/>
    <property type="match status" value="1"/>
</dbReference>
<feature type="region of interest" description="Disordered" evidence="8">
    <location>
        <begin position="1387"/>
        <end position="1422"/>
    </location>
</feature>
<evidence type="ECO:0000313" key="10">
    <source>
        <dbReference type="EMBL" id="ELW71658.1"/>
    </source>
</evidence>
<evidence type="ECO:0000256" key="4">
    <source>
        <dbReference type="ARBA" id="ARBA00022553"/>
    </source>
</evidence>
<feature type="region of interest" description="Disordered" evidence="8">
    <location>
        <begin position="1"/>
        <end position="28"/>
    </location>
</feature>
<dbReference type="GO" id="GO:0010494">
    <property type="term" value="C:cytoplasmic stress granule"/>
    <property type="evidence" value="ECO:0007669"/>
    <property type="project" value="TreeGrafter"/>
</dbReference>
<dbReference type="Pfam" id="PF26088">
    <property type="entry name" value="RRM_LARP4"/>
    <property type="match status" value="1"/>
</dbReference>
<dbReference type="PANTHER" id="PTHR22792:SF43">
    <property type="entry name" value="LA-RELATED PROTEIN 4B"/>
    <property type="match status" value="1"/>
</dbReference>
<dbReference type="STRING" id="246437.L9L9T9"/>
<keyword evidence="11" id="KW-1185">Reference proteome</keyword>
<evidence type="ECO:0000256" key="6">
    <source>
        <dbReference type="ARBA" id="ARBA00022990"/>
    </source>
</evidence>
<dbReference type="EMBL" id="KB320457">
    <property type="protein sequence ID" value="ELW71658.1"/>
    <property type="molecule type" value="Genomic_DNA"/>
</dbReference>
<feature type="compositionally biased region" description="Basic and acidic residues" evidence="8">
    <location>
        <begin position="1595"/>
        <end position="1610"/>
    </location>
</feature>
<keyword evidence="3" id="KW-0963">Cytoplasm</keyword>
<feature type="compositionally biased region" description="Low complexity" evidence="8">
    <location>
        <begin position="1438"/>
        <end position="1453"/>
    </location>
</feature>
<dbReference type="CDD" id="cd12706">
    <property type="entry name" value="RRM_LARP5"/>
    <property type="match status" value="1"/>
</dbReference>
<dbReference type="CDD" id="cd08036">
    <property type="entry name" value="LARP_5"/>
    <property type="match status" value="1"/>
</dbReference>
<dbReference type="GO" id="GO:0003730">
    <property type="term" value="F:mRNA 3'-UTR binding"/>
    <property type="evidence" value="ECO:0007669"/>
    <property type="project" value="TreeGrafter"/>
</dbReference>
<feature type="compositionally biased region" description="Polar residues" evidence="8">
    <location>
        <begin position="1126"/>
        <end position="1139"/>
    </location>
</feature>